<evidence type="ECO:0000313" key="1">
    <source>
        <dbReference type="EMBL" id="AKF15976.1"/>
    </source>
</evidence>
<geneLocation type="plasmid" evidence="1">
    <name>pVAPN2012</name>
</geneLocation>
<proteinExistence type="predicted"/>
<name>A0A0F6WFL9_RHOHA</name>
<gene>
    <name evidence="1" type="ORF">pVAPN2012_0170</name>
</gene>
<keyword evidence="1" id="KW-0614">Plasmid</keyword>
<dbReference type="RefSeq" id="WP_172686833.1">
    <property type="nucleotide sequence ID" value="NZ_AP024182.1"/>
</dbReference>
<reference evidence="1" key="1">
    <citation type="journal article" date="2015" name="Infect. Immun.">
        <title>An Invertron-Like Linear Plasmid Mediates Intracellular Survival and Virulence in Bovine Isolates of Rhodococcus equi.</title>
        <authorList>
            <person name="Valero-Rello A."/>
            <person name="Hapeshi A."/>
            <person name="Anastasi E."/>
            <person name="Alvarez S."/>
            <person name="Scortti M."/>
            <person name="Meijer W.G."/>
            <person name="MacArthur I."/>
            <person name="Vazquez-Boland J.A."/>
        </authorList>
    </citation>
    <scope>NUCLEOTIDE SEQUENCE</scope>
    <source>
        <strain evidence="1">PAM2012</strain>
        <plasmid evidence="1">pVAPN2012</plasmid>
    </source>
</reference>
<organism evidence="1">
    <name type="scientific">Rhodococcus hoagii</name>
    <name type="common">Corynebacterium equii</name>
    <dbReference type="NCBI Taxonomy" id="43767"/>
    <lineage>
        <taxon>Bacteria</taxon>
        <taxon>Bacillati</taxon>
        <taxon>Actinomycetota</taxon>
        <taxon>Actinomycetes</taxon>
        <taxon>Mycobacteriales</taxon>
        <taxon>Nocardiaceae</taxon>
        <taxon>Prescottella</taxon>
    </lineage>
</organism>
<dbReference type="AlphaFoldDB" id="A0A0F6WFL9"/>
<protein>
    <submittedName>
        <fullName evidence="1">Putative integral membrane protein</fullName>
    </submittedName>
</protein>
<dbReference type="EMBL" id="KP851975">
    <property type="protein sequence ID" value="AKF15976.1"/>
    <property type="molecule type" value="Genomic_DNA"/>
</dbReference>
<accession>A0A0F6WFL9</accession>
<sequence length="397" mass="42029">MARDWLTDAQAALTGADDRVTASETRINELLAAPIDPVPLPQQSTIDRTRLPKALAAKLVRREAQGLPVPRHAHNASAIAAPDSSTSDALTGSALTRRQRDALRAQLPHTEDTSGRTDSMLDRFVDAFHASGRLATLRNLLAVVAVGLAAAMLFGPLEPSPSTIAAIAALAWALLFAAVAEERAENRADLALSGPDYWALEHATVAEPGPEPGTPEHQLAQIAAALAAQITACPAWASDDLSVHRIQLDPDAEAAQITAHATEISRARDALGPTPDGDGDAALRARIQRAGNEQILDTVTASLTRRVAALYRYAAELSALNTDYLALQAVERSLTASSHLGNLVRQTGGDELTVRHLDRLTADARDLHAAITTRLQILTGDLTALHELPAGPDDNHA</sequence>